<sequence length="256" mass="30018">MEEEHNEDRRSTGTLPMEDGTFCSYRIVKSNRKSMALQILKTGEIIVRLPLSAPYRFGHDLIAKNSSWVYQAVQKVKVLSDRQQQLSWTDGSALLLFGEKLTLHILPDFKRKGVLVKESGDGLLLTGSVSNEDKKEGEDIVKNAIKHWYRQRARQYLEEKTAVWSRIMNTDYGRIAIRDQATRWGSCSGKGNLNFNWRLVLLPEDLADYVVVHELAHRFYMNHSKEFWSVVEQEIPDYRSRRKKLREYENEIYQKY</sequence>
<keyword evidence="2" id="KW-0482">Metalloprotease</keyword>
<dbReference type="InterPro" id="IPR053136">
    <property type="entry name" value="UTP_pyrophosphatase-like"/>
</dbReference>
<gene>
    <name evidence="2" type="ORF">RZO55_11720</name>
</gene>
<dbReference type="PANTHER" id="PTHR30399:SF1">
    <property type="entry name" value="UTP PYROPHOSPHATASE"/>
    <property type="match status" value="1"/>
</dbReference>
<dbReference type="InterPro" id="IPR002725">
    <property type="entry name" value="YgjP-like_metallopeptidase"/>
</dbReference>
<evidence type="ECO:0000313" key="2">
    <source>
        <dbReference type="EMBL" id="MDW2798247.1"/>
    </source>
</evidence>
<accession>A0ABU4GMK2</accession>
<keyword evidence="3" id="KW-1185">Reference proteome</keyword>
<dbReference type="EC" id="3.4.-.-" evidence="2"/>
<keyword evidence="2" id="KW-0645">Protease</keyword>
<dbReference type="RefSeq" id="WP_318064481.1">
    <property type="nucleotide sequence ID" value="NZ_JAWONS010000179.1"/>
</dbReference>
<evidence type="ECO:0000259" key="1">
    <source>
        <dbReference type="Pfam" id="PF01863"/>
    </source>
</evidence>
<keyword evidence="2" id="KW-0378">Hydrolase</keyword>
<dbReference type="EMBL" id="JAWONS010000179">
    <property type="protein sequence ID" value="MDW2798247.1"/>
    <property type="molecule type" value="Genomic_DNA"/>
</dbReference>
<dbReference type="Proteomes" id="UP001276854">
    <property type="component" value="Unassembled WGS sequence"/>
</dbReference>
<organism evidence="2 3">
    <name type="scientific">Clostridium boliviensis</name>
    <dbReference type="NCBI Taxonomy" id="318465"/>
    <lineage>
        <taxon>Bacteria</taxon>
        <taxon>Bacillati</taxon>
        <taxon>Bacillota</taxon>
        <taxon>Clostridia</taxon>
        <taxon>Eubacteriales</taxon>
        <taxon>Clostridiaceae</taxon>
        <taxon>Clostridium</taxon>
    </lineage>
</organism>
<comment type="caution">
    <text evidence="2">The sequence shown here is derived from an EMBL/GenBank/DDBJ whole genome shotgun (WGS) entry which is preliminary data.</text>
</comment>
<dbReference type="CDD" id="cd07344">
    <property type="entry name" value="M48_yhfN_like"/>
    <property type="match status" value="1"/>
</dbReference>
<protein>
    <submittedName>
        <fullName evidence="2">SprT family zinc-dependent metalloprotease</fullName>
        <ecNumber evidence="2">3.4.-.-</ecNumber>
    </submittedName>
</protein>
<evidence type="ECO:0000313" key="3">
    <source>
        <dbReference type="Proteomes" id="UP001276854"/>
    </source>
</evidence>
<dbReference type="PANTHER" id="PTHR30399">
    <property type="entry name" value="UNCHARACTERIZED PROTEIN YGJP"/>
    <property type="match status" value="1"/>
</dbReference>
<dbReference type="GO" id="GO:0008237">
    <property type="term" value="F:metallopeptidase activity"/>
    <property type="evidence" value="ECO:0007669"/>
    <property type="project" value="UniProtKB-KW"/>
</dbReference>
<dbReference type="SUPFAM" id="SSF55486">
    <property type="entry name" value="Metalloproteases ('zincins'), catalytic domain"/>
    <property type="match status" value="1"/>
</dbReference>
<reference evidence="2 3" key="1">
    <citation type="submission" date="2023-10" db="EMBL/GenBank/DDBJ databases">
        <title>A novel Glycoside Hydrolase 43-Like Enzyme from Clostrdium boliviensis is an Endo-xylanase, and a Candidate for Xylooligosaccharides Production from Different Xylan Substrates.</title>
        <authorList>
            <person name="Alvarez M.T."/>
            <person name="Rocabado-Villegas L.R."/>
            <person name="Salas-Veizaga D.M."/>
            <person name="Linares-Pasten J.A."/>
            <person name="Gudmundsdottir E.E."/>
            <person name="Hreggvidsson G.O."/>
            <person name="Adlercreutz P."/>
            <person name="Nordberg Karlsson E."/>
        </authorList>
    </citation>
    <scope>NUCLEOTIDE SEQUENCE [LARGE SCALE GENOMIC DNA]</scope>
    <source>
        <strain evidence="2 3">E-1</strain>
    </source>
</reference>
<dbReference type="Pfam" id="PF01863">
    <property type="entry name" value="YgjP-like"/>
    <property type="match status" value="1"/>
</dbReference>
<name>A0ABU4GMK2_9CLOT</name>
<feature type="domain" description="YgjP-like metallopeptidase" evidence="1">
    <location>
        <begin position="33"/>
        <end position="247"/>
    </location>
</feature>
<proteinExistence type="predicted"/>
<dbReference type="Gene3D" id="3.30.2010.10">
    <property type="entry name" value="Metalloproteases ('zincins'), catalytic domain"/>
    <property type="match status" value="1"/>
</dbReference>